<reference evidence="1 2" key="1">
    <citation type="submission" date="2016-10" db="EMBL/GenBank/DDBJ databases">
        <title>The genome sequence of Colletotrichum fioriniae PJ7.</title>
        <authorList>
            <person name="Baroncelli R."/>
        </authorList>
    </citation>
    <scope>NUCLEOTIDE SEQUENCE [LARGE SCALE GENOMIC DNA]</scope>
    <source>
        <strain evidence="1 2">Tom-12</strain>
    </source>
</reference>
<name>A0ABQ9RGM6_9PEZI</name>
<sequence length="59" mass="6725">MQPIAHIRWGVATIDMTLAANLPAIWEKRSPGGLSDEDFVPEEVCIRRWGTVQWDYPSL</sequence>
<evidence type="ECO:0000313" key="1">
    <source>
        <dbReference type="EMBL" id="KAK1503306.1"/>
    </source>
</evidence>
<dbReference type="GeneID" id="85404886"/>
<dbReference type="EMBL" id="MLFU01000011">
    <property type="protein sequence ID" value="KAK1503306.1"/>
    <property type="molecule type" value="Genomic_DNA"/>
</dbReference>
<evidence type="ECO:0000313" key="2">
    <source>
        <dbReference type="Proteomes" id="UP001227543"/>
    </source>
</evidence>
<protein>
    <submittedName>
        <fullName evidence="1">Uncharacterized protein</fullName>
    </submittedName>
</protein>
<organism evidence="1 2">
    <name type="scientific">Colletotrichum tamarilloi</name>
    <dbReference type="NCBI Taxonomy" id="1209934"/>
    <lineage>
        <taxon>Eukaryota</taxon>
        <taxon>Fungi</taxon>
        <taxon>Dikarya</taxon>
        <taxon>Ascomycota</taxon>
        <taxon>Pezizomycotina</taxon>
        <taxon>Sordariomycetes</taxon>
        <taxon>Hypocreomycetidae</taxon>
        <taxon>Glomerellales</taxon>
        <taxon>Glomerellaceae</taxon>
        <taxon>Colletotrichum</taxon>
        <taxon>Colletotrichum acutatum species complex</taxon>
    </lineage>
</organism>
<comment type="caution">
    <text evidence="1">The sequence shown here is derived from an EMBL/GenBank/DDBJ whole genome shotgun (WGS) entry which is preliminary data.</text>
</comment>
<dbReference type="Proteomes" id="UP001227543">
    <property type="component" value="Unassembled WGS sequence"/>
</dbReference>
<keyword evidence="2" id="KW-1185">Reference proteome</keyword>
<dbReference type="RefSeq" id="XP_060384602.1">
    <property type="nucleotide sequence ID" value="XM_060520648.1"/>
</dbReference>
<gene>
    <name evidence="1" type="ORF">CTAM01_04618</name>
</gene>
<accession>A0ABQ9RGM6</accession>
<proteinExistence type="predicted"/>